<proteinExistence type="predicted"/>
<dbReference type="STRING" id="1080227.A8L45_19235"/>
<evidence type="ECO:0000313" key="2">
    <source>
        <dbReference type="Proteomes" id="UP000094936"/>
    </source>
</evidence>
<sequence>MEPFVIPRLDSEYGVMRVAGHWDPIENEMELTELDQMGTDGWSDVSFWMTEQEFEHHIEVIKLAVREHLTT</sequence>
<accession>A0A1C3EC07</accession>
<organism evidence="1 2">
    <name type="scientific">Veronia pacifica</name>
    <dbReference type="NCBI Taxonomy" id="1080227"/>
    <lineage>
        <taxon>Bacteria</taxon>
        <taxon>Pseudomonadati</taxon>
        <taxon>Pseudomonadota</taxon>
        <taxon>Gammaproteobacteria</taxon>
        <taxon>Vibrionales</taxon>
        <taxon>Vibrionaceae</taxon>
        <taxon>Veronia</taxon>
    </lineage>
</organism>
<dbReference type="RefSeq" id="WP_068904983.1">
    <property type="nucleotide sequence ID" value="NZ_JBHUIF010000001.1"/>
</dbReference>
<gene>
    <name evidence="1" type="ORF">A8L45_19235</name>
</gene>
<dbReference type="OrthoDB" id="5918584at2"/>
<keyword evidence="2" id="KW-1185">Reference proteome</keyword>
<comment type="caution">
    <text evidence="1">The sequence shown here is derived from an EMBL/GenBank/DDBJ whole genome shotgun (WGS) entry which is preliminary data.</text>
</comment>
<name>A0A1C3EC07_9GAMM</name>
<dbReference type="Proteomes" id="UP000094936">
    <property type="component" value="Unassembled WGS sequence"/>
</dbReference>
<protein>
    <submittedName>
        <fullName evidence="1">Uncharacterized protein</fullName>
    </submittedName>
</protein>
<dbReference type="AlphaFoldDB" id="A0A1C3EC07"/>
<dbReference type="EMBL" id="LYBM01000047">
    <property type="protein sequence ID" value="ODA30786.1"/>
    <property type="molecule type" value="Genomic_DNA"/>
</dbReference>
<reference evidence="1 2" key="1">
    <citation type="submission" date="2016-05" db="EMBL/GenBank/DDBJ databases">
        <title>Genomic Taxonomy of the Vibrionaceae.</title>
        <authorList>
            <person name="Gomez-Gil B."/>
            <person name="Enciso-Ibarra J."/>
        </authorList>
    </citation>
    <scope>NUCLEOTIDE SEQUENCE [LARGE SCALE GENOMIC DNA]</scope>
    <source>
        <strain evidence="1 2">CAIM 1920</strain>
    </source>
</reference>
<evidence type="ECO:0000313" key="1">
    <source>
        <dbReference type="EMBL" id="ODA30786.1"/>
    </source>
</evidence>